<dbReference type="EMBL" id="UINC01007714">
    <property type="protein sequence ID" value="SVA34732.1"/>
    <property type="molecule type" value="Genomic_DNA"/>
</dbReference>
<evidence type="ECO:0000256" key="4">
    <source>
        <dbReference type="ARBA" id="ARBA00023136"/>
    </source>
</evidence>
<dbReference type="Gene3D" id="3.40.50.300">
    <property type="entry name" value="P-loop containing nucleotide triphosphate hydrolases"/>
    <property type="match status" value="1"/>
</dbReference>
<feature type="transmembrane region" description="Helical" evidence="5">
    <location>
        <begin position="12"/>
        <end position="33"/>
    </location>
</feature>
<accession>A0A381V2Y3</accession>
<evidence type="ECO:0000256" key="5">
    <source>
        <dbReference type="SAM" id="Phobius"/>
    </source>
</evidence>
<dbReference type="InterPro" id="IPR027417">
    <property type="entry name" value="P-loop_NTPase"/>
</dbReference>
<evidence type="ECO:0000256" key="3">
    <source>
        <dbReference type="ARBA" id="ARBA00022989"/>
    </source>
</evidence>
<keyword evidence="3 5" id="KW-1133">Transmembrane helix</keyword>
<keyword evidence="2 5" id="KW-0812">Transmembrane</keyword>
<dbReference type="PANTHER" id="PTHR24221">
    <property type="entry name" value="ATP-BINDING CASSETTE SUB-FAMILY B"/>
    <property type="match status" value="1"/>
</dbReference>
<dbReference type="GO" id="GO:0034040">
    <property type="term" value="F:ATPase-coupled lipid transmembrane transporter activity"/>
    <property type="evidence" value="ECO:0007669"/>
    <property type="project" value="TreeGrafter"/>
</dbReference>
<dbReference type="CDD" id="cd18552">
    <property type="entry name" value="ABC_6TM_MsbA_like"/>
    <property type="match status" value="1"/>
</dbReference>
<gene>
    <name evidence="8" type="ORF">METZ01_LOCUS87586</name>
</gene>
<dbReference type="PROSITE" id="PS50893">
    <property type="entry name" value="ABC_TRANSPORTER_2"/>
    <property type="match status" value="1"/>
</dbReference>
<dbReference type="GO" id="GO:0140359">
    <property type="term" value="F:ABC-type transporter activity"/>
    <property type="evidence" value="ECO:0007669"/>
    <property type="project" value="InterPro"/>
</dbReference>
<feature type="domain" description="ABC transmembrane type-1" evidence="7">
    <location>
        <begin position="21"/>
        <end position="337"/>
    </location>
</feature>
<dbReference type="InterPro" id="IPR036640">
    <property type="entry name" value="ABC1_TM_sf"/>
</dbReference>
<dbReference type="InterPro" id="IPR011527">
    <property type="entry name" value="ABC1_TM_dom"/>
</dbReference>
<dbReference type="PROSITE" id="PS00211">
    <property type="entry name" value="ABC_TRANSPORTER_1"/>
    <property type="match status" value="1"/>
</dbReference>
<keyword evidence="4 5" id="KW-0472">Membrane</keyword>
<dbReference type="Pfam" id="PF00664">
    <property type="entry name" value="ABC_membrane"/>
    <property type="match status" value="1"/>
</dbReference>
<evidence type="ECO:0000259" key="7">
    <source>
        <dbReference type="PROSITE" id="PS50929"/>
    </source>
</evidence>
<evidence type="ECO:0008006" key="9">
    <source>
        <dbReference type="Google" id="ProtNLM"/>
    </source>
</evidence>
<sequence>MNTSVYKRLTKLVIPYWPFLVLSTVSAFIYVIFNSLSIWLTASLFNNILMDFDELVRNHDIITRTKTSINDHLKYWTNEMILRESPLESLKILCLVLLGSFLVKNIFLYLKNISLTYIQFNLITNLRNRLYGHLHSMSLSYFDKARSGELTSIVINDVSNMRVALGTSFHKLFVEPINIVVFVTLLIIINVKLALVAAIVVPLTGTTIVIIGKSIRRKSKRTAEKIARIMNIMTENLNSIRVVKAFAMEDQETERFHKEQKRYYQLLLRRAKLRLISSPLTETIGAFIGVTLLWIGGRDVLLETGMRSEDFIRFILILFSVLGPVRLLSNVSMELQKGAASAERVFNILDTPSTIFSKPDAENITVFNDRISFDQVGFHYEGSDTVLDDVSFELKKGTILALVGPSGAGKSTIANLIPRFYDVTSGRITIDDKNICDIELNSLRRLMGIVSQETILFDDTIRSNITYGIKSADNDQLQAAAEAANALEFILEQSHGFDTVIGEKGVRLSGGQRQRIAIARAVLKNPPILILDEATSSLD</sequence>
<dbReference type="PROSITE" id="PS50929">
    <property type="entry name" value="ABC_TM1F"/>
    <property type="match status" value="1"/>
</dbReference>
<name>A0A381V2Y3_9ZZZZ</name>
<evidence type="ECO:0000256" key="2">
    <source>
        <dbReference type="ARBA" id="ARBA00022692"/>
    </source>
</evidence>
<dbReference type="AlphaFoldDB" id="A0A381V2Y3"/>
<proteinExistence type="predicted"/>
<protein>
    <recommendedName>
        <fullName evidence="9">ABC transmembrane type-1 domain-containing protein</fullName>
    </recommendedName>
</protein>
<evidence type="ECO:0000256" key="1">
    <source>
        <dbReference type="ARBA" id="ARBA00004141"/>
    </source>
</evidence>
<reference evidence="8" key="1">
    <citation type="submission" date="2018-05" db="EMBL/GenBank/DDBJ databases">
        <authorList>
            <person name="Lanie J.A."/>
            <person name="Ng W.-L."/>
            <person name="Kazmierczak K.M."/>
            <person name="Andrzejewski T.M."/>
            <person name="Davidsen T.M."/>
            <person name="Wayne K.J."/>
            <person name="Tettelin H."/>
            <person name="Glass J.I."/>
            <person name="Rusch D."/>
            <person name="Podicherti R."/>
            <person name="Tsui H.-C.T."/>
            <person name="Winkler M.E."/>
        </authorList>
    </citation>
    <scope>NUCLEOTIDE SEQUENCE</scope>
</reference>
<evidence type="ECO:0000313" key="8">
    <source>
        <dbReference type="EMBL" id="SVA34732.1"/>
    </source>
</evidence>
<dbReference type="Pfam" id="PF00005">
    <property type="entry name" value="ABC_tran"/>
    <property type="match status" value="1"/>
</dbReference>
<dbReference type="Gene3D" id="1.20.1560.10">
    <property type="entry name" value="ABC transporter type 1, transmembrane domain"/>
    <property type="match status" value="1"/>
</dbReference>
<dbReference type="GO" id="GO:0016887">
    <property type="term" value="F:ATP hydrolysis activity"/>
    <property type="evidence" value="ECO:0007669"/>
    <property type="project" value="InterPro"/>
</dbReference>
<dbReference type="SUPFAM" id="SSF90123">
    <property type="entry name" value="ABC transporter transmembrane region"/>
    <property type="match status" value="1"/>
</dbReference>
<feature type="non-terminal residue" evidence="8">
    <location>
        <position position="539"/>
    </location>
</feature>
<dbReference type="GO" id="GO:0005524">
    <property type="term" value="F:ATP binding"/>
    <property type="evidence" value="ECO:0007669"/>
    <property type="project" value="InterPro"/>
</dbReference>
<dbReference type="InterPro" id="IPR039421">
    <property type="entry name" value="Type_1_exporter"/>
</dbReference>
<feature type="domain" description="ABC transporter" evidence="6">
    <location>
        <begin position="371"/>
        <end position="539"/>
    </location>
</feature>
<dbReference type="SUPFAM" id="SSF52540">
    <property type="entry name" value="P-loop containing nucleoside triphosphate hydrolases"/>
    <property type="match status" value="1"/>
</dbReference>
<dbReference type="InterPro" id="IPR003439">
    <property type="entry name" value="ABC_transporter-like_ATP-bd"/>
</dbReference>
<feature type="transmembrane region" description="Helical" evidence="5">
    <location>
        <begin position="275"/>
        <end position="296"/>
    </location>
</feature>
<organism evidence="8">
    <name type="scientific">marine metagenome</name>
    <dbReference type="NCBI Taxonomy" id="408172"/>
    <lineage>
        <taxon>unclassified sequences</taxon>
        <taxon>metagenomes</taxon>
        <taxon>ecological metagenomes</taxon>
    </lineage>
</organism>
<dbReference type="InterPro" id="IPR017871">
    <property type="entry name" value="ABC_transporter-like_CS"/>
</dbReference>
<feature type="transmembrane region" description="Helical" evidence="5">
    <location>
        <begin position="195"/>
        <end position="215"/>
    </location>
</feature>
<feature type="transmembrane region" description="Helical" evidence="5">
    <location>
        <begin position="90"/>
        <end position="110"/>
    </location>
</feature>
<feature type="transmembrane region" description="Helical" evidence="5">
    <location>
        <begin position="311"/>
        <end position="328"/>
    </location>
</feature>
<dbReference type="GO" id="GO:0016020">
    <property type="term" value="C:membrane"/>
    <property type="evidence" value="ECO:0007669"/>
    <property type="project" value="UniProtKB-SubCell"/>
</dbReference>
<evidence type="ECO:0000259" key="6">
    <source>
        <dbReference type="PROSITE" id="PS50893"/>
    </source>
</evidence>
<comment type="subcellular location">
    <subcellularLocation>
        <location evidence="1">Membrane</location>
        <topology evidence="1">Multi-pass membrane protein</topology>
    </subcellularLocation>
</comment>
<dbReference type="PANTHER" id="PTHR24221:SF654">
    <property type="entry name" value="ATP-BINDING CASSETTE SUB-FAMILY B MEMBER 6"/>
    <property type="match status" value="1"/>
</dbReference>
<feature type="transmembrane region" description="Helical" evidence="5">
    <location>
        <begin position="172"/>
        <end position="189"/>
    </location>
</feature>